<organism evidence="2 3">
    <name type="scientific">Pleurodeles waltl</name>
    <name type="common">Iberian ribbed newt</name>
    <dbReference type="NCBI Taxonomy" id="8319"/>
    <lineage>
        <taxon>Eukaryota</taxon>
        <taxon>Metazoa</taxon>
        <taxon>Chordata</taxon>
        <taxon>Craniata</taxon>
        <taxon>Vertebrata</taxon>
        <taxon>Euteleostomi</taxon>
        <taxon>Amphibia</taxon>
        <taxon>Batrachia</taxon>
        <taxon>Caudata</taxon>
        <taxon>Salamandroidea</taxon>
        <taxon>Salamandridae</taxon>
        <taxon>Pleurodelinae</taxon>
        <taxon>Pleurodeles</taxon>
    </lineage>
</organism>
<dbReference type="AlphaFoldDB" id="A0AAV7T262"/>
<reference evidence="2" key="1">
    <citation type="journal article" date="2022" name="bioRxiv">
        <title>Sequencing and chromosome-scale assembly of the giantPleurodeles waltlgenome.</title>
        <authorList>
            <person name="Brown T."/>
            <person name="Elewa A."/>
            <person name="Iarovenko S."/>
            <person name="Subramanian E."/>
            <person name="Araus A.J."/>
            <person name="Petzold A."/>
            <person name="Susuki M."/>
            <person name="Suzuki K.-i.T."/>
            <person name="Hayashi T."/>
            <person name="Toyoda A."/>
            <person name="Oliveira C."/>
            <person name="Osipova E."/>
            <person name="Leigh N.D."/>
            <person name="Simon A."/>
            <person name="Yun M.H."/>
        </authorList>
    </citation>
    <scope>NUCLEOTIDE SEQUENCE</scope>
    <source>
        <strain evidence="2">20211129_DDA</strain>
        <tissue evidence="2">Liver</tissue>
    </source>
</reference>
<gene>
    <name evidence="2" type="ORF">NDU88_002413</name>
</gene>
<comment type="caution">
    <text evidence="2">The sequence shown here is derived from an EMBL/GenBank/DDBJ whole genome shotgun (WGS) entry which is preliminary data.</text>
</comment>
<evidence type="ECO:0000256" key="1">
    <source>
        <dbReference type="SAM" id="MobiDB-lite"/>
    </source>
</evidence>
<feature type="region of interest" description="Disordered" evidence="1">
    <location>
        <begin position="1"/>
        <end position="25"/>
    </location>
</feature>
<accession>A0AAV7T262</accession>
<dbReference type="Proteomes" id="UP001066276">
    <property type="component" value="Chromosome 4_1"/>
</dbReference>
<evidence type="ECO:0000313" key="3">
    <source>
        <dbReference type="Proteomes" id="UP001066276"/>
    </source>
</evidence>
<protein>
    <submittedName>
        <fullName evidence="2">Uncharacterized protein</fullName>
    </submittedName>
</protein>
<keyword evidence="3" id="KW-1185">Reference proteome</keyword>
<evidence type="ECO:0000313" key="2">
    <source>
        <dbReference type="EMBL" id="KAJ1170538.1"/>
    </source>
</evidence>
<proteinExistence type="predicted"/>
<feature type="compositionally biased region" description="Basic residues" evidence="1">
    <location>
        <begin position="13"/>
        <end position="25"/>
    </location>
</feature>
<dbReference type="EMBL" id="JANPWB010000007">
    <property type="protein sequence ID" value="KAJ1170538.1"/>
    <property type="molecule type" value="Genomic_DNA"/>
</dbReference>
<sequence length="172" mass="18870">MLLGPAGEPGNTRRPRGPRRKEARLRRRASPLFWVMDLCPVLRSPQAQGRAVTAPGGRWARWQLLDASSGGGRGSEGRGRRASYCRTPGGASLRRGPVRHSRPRLVFLPQASDPCSALPTVRKGRALLLLTGRRPPIASDPSHVLQRCPGALVRPRRRHPQPPARRLTELGS</sequence>
<name>A0AAV7T262_PLEWA</name>